<evidence type="ECO:0000313" key="1">
    <source>
        <dbReference type="EMBL" id="TCO40307.1"/>
    </source>
</evidence>
<dbReference type="AlphaFoldDB" id="A0A4R2I872"/>
<organism evidence="1 2">
    <name type="scientific">Dokdonella fugitiva</name>
    <dbReference type="NCBI Taxonomy" id="328517"/>
    <lineage>
        <taxon>Bacteria</taxon>
        <taxon>Pseudomonadati</taxon>
        <taxon>Pseudomonadota</taxon>
        <taxon>Gammaproteobacteria</taxon>
        <taxon>Lysobacterales</taxon>
        <taxon>Rhodanobacteraceae</taxon>
        <taxon>Dokdonella</taxon>
    </lineage>
</organism>
<proteinExistence type="predicted"/>
<dbReference type="Proteomes" id="UP000294862">
    <property type="component" value="Unassembled WGS sequence"/>
</dbReference>
<comment type="caution">
    <text evidence="1">The sequence shown here is derived from an EMBL/GenBank/DDBJ whole genome shotgun (WGS) entry which is preliminary data.</text>
</comment>
<name>A0A4R2I872_9GAMM</name>
<evidence type="ECO:0000313" key="2">
    <source>
        <dbReference type="Proteomes" id="UP000294862"/>
    </source>
</evidence>
<gene>
    <name evidence="1" type="ORF">EV148_105102</name>
</gene>
<accession>A0A4R2I872</accession>
<sequence>MAMRRPSTQSLVVPLLTVAFASTATGRELSIELARASNAHVDARGIHFRLVPAPAGAALTLAIEQLHSATLGLDGRLEWSCTLRRVDERASACEGPVALHSEHGVARAALRVRSERAQLALSLDQGERSITLELPFADGLAPTARLQRVPADWLRAPLALAWRGGDIRSGTIDAQVRWHGDGDIDATFAADGVRAGTFDGSFAAEGLALHGSFATSASAQSRRITTGLQAGGGTLQVGALRVALPATPVDIALDARVGEDGTWAVERFAWRDPDVLAFEARGEFEPAAAAPLRALSVSSAELVFPAVKQRYAATLFAAHGLGGLALDGRLRGSVDIDAGRLRGLALSTDALDVRDPARALAIDAIAGSLDWRASGEGAPTSLAWRKVKAGDVVLGPAHSSWRARDGSLELQGALRTALAGGTLVFERTVLRPFADAGMRAATHFRAERLGYENADGTLAAAHVGADGELRVDVDAGEPRFRLDARLQGGEALAGAFYVSLPDKPVAVAADLVMRADRWQVERFTWNDPDVLAFVASGEFAPLATPPLQALRLELDDARLGPALQRYARSWLATHGYGELAAAGRLRGQVELDRAGLRRFAASAEDVTVRDGAGRFTLDGLDGTIDWDVARDRPATSFGWRALELFELPFGPARAGLASRGGTITLAQPLAVDVLGGQLRLERFTAQPRSPRGNRYTASFALGGIDMARLSDVFGWPRFPGKLSGGIPEIEFAGERIEFRGGLDLYAFDGHLGLSGLALERPFGVAPSLSADAHFENLDLEQVTRAFSFGGMSGRLSGTIGGVRLVDWSPVAFDAWLRTDGGGRMSYKAVNDLTAIGGGGGLSANLQTMALKLFDTFGYRRLGIRCILRDDVCAMGGIEPIPVAVVAGGAGESTDGYTIVEGSGLPRITIVGHRRRVDWPTLVRRLVEATRGSGPVIE</sequence>
<evidence type="ECO:0008006" key="3">
    <source>
        <dbReference type="Google" id="ProtNLM"/>
    </source>
</evidence>
<protein>
    <recommendedName>
        <fullName evidence="3">Dicarboxylate transport</fullName>
    </recommendedName>
</protein>
<dbReference type="EMBL" id="SLWQ01000005">
    <property type="protein sequence ID" value="TCO40307.1"/>
    <property type="molecule type" value="Genomic_DNA"/>
</dbReference>
<reference evidence="1 2" key="1">
    <citation type="journal article" date="2015" name="Stand. Genomic Sci.">
        <title>Genomic Encyclopedia of Bacterial and Archaeal Type Strains, Phase III: the genomes of soil and plant-associated and newly described type strains.</title>
        <authorList>
            <person name="Whitman W.B."/>
            <person name="Woyke T."/>
            <person name="Klenk H.P."/>
            <person name="Zhou Y."/>
            <person name="Lilburn T.G."/>
            <person name="Beck B.J."/>
            <person name="De Vos P."/>
            <person name="Vandamme P."/>
            <person name="Eisen J.A."/>
            <person name="Garrity G."/>
            <person name="Hugenholtz P."/>
            <person name="Kyrpides N.C."/>
        </authorList>
    </citation>
    <scope>NUCLEOTIDE SEQUENCE [LARGE SCALE GENOMIC DNA]</scope>
    <source>
        <strain evidence="1 2">A3</strain>
    </source>
</reference>
<keyword evidence="2" id="KW-1185">Reference proteome</keyword>